<name>A0AAV4JFL2_9GAST</name>
<evidence type="ECO:0008006" key="3">
    <source>
        <dbReference type="Google" id="ProtNLM"/>
    </source>
</evidence>
<proteinExistence type="predicted"/>
<organism evidence="1 2">
    <name type="scientific">Elysia marginata</name>
    <dbReference type="NCBI Taxonomy" id="1093978"/>
    <lineage>
        <taxon>Eukaryota</taxon>
        <taxon>Metazoa</taxon>
        <taxon>Spiralia</taxon>
        <taxon>Lophotrochozoa</taxon>
        <taxon>Mollusca</taxon>
        <taxon>Gastropoda</taxon>
        <taxon>Heterobranchia</taxon>
        <taxon>Euthyneura</taxon>
        <taxon>Panpulmonata</taxon>
        <taxon>Sacoglossa</taxon>
        <taxon>Placobranchoidea</taxon>
        <taxon>Plakobranchidae</taxon>
        <taxon>Elysia</taxon>
    </lineage>
</organism>
<dbReference type="SUPFAM" id="SSF56219">
    <property type="entry name" value="DNase I-like"/>
    <property type="match status" value="1"/>
</dbReference>
<gene>
    <name evidence="1" type="ORF">ElyMa_005086400</name>
</gene>
<keyword evidence="2" id="KW-1185">Reference proteome</keyword>
<evidence type="ECO:0000313" key="2">
    <source>
        <dbReference type="Proteomes" id="UP000762676"/>
    </source>
</evidence>
<evidence type="ECO:0000313" key="1">
    <source>
        <dbReference type="EMBL" id="GFS21572.1"/>
    </source>
</evidence>
<dbReference type="InterPro" id="IPR036691">
    <property type="entry name" value="Endo/exonu/phosph_ase_sf"/>
</dbReference>
<dbReference type="PANTHER" id="PTHR47510">
    <property type="entry name" value="REVERSE TRANSCRIPTASE DOMAIN-CONTAINING PROTEIN"/>
    <property type="match status" value="1"/>
</dbReference>
<dbReference type="PANTHER" id="PTHR47510:SF3">
    <property type="entry name" value="ENDO_EXONUCLEASE_PHOSPHATASE DOMAIN-CONTAINING PROTEIN"/>
    <property type="match status" value="1"/>
</dbReference>
<dbReference type="Gene3D" id="3.60.10.10">
    <property type="entry name" value="Endonuclease/exonuclease/phosphatase"/>
    <property type="match status" value="1"/>
</dbReference>
<dbReference type="AlphaFoldDB" id="A0AAV4JFL2"/>
<accession>A0AAV4JFL2</accession>
<sequence>MTTVYIPPSANYTQSTACLADHINDLESLAPDALKIVTGDFNKCDPKIALHGYHQQVTCPTRQSKTIDLFFTNTKDSQTHTCQPLGPLGRSDHDLIYMRPKYKPLVHREPPTRKTCMAWTADAWDNLRASFDCTDWTIFTATVNNIHELADTVCSYINFCVDTVVPKKTIRVYFKFNNKPWVTKEIKDVLNRKKLAYKNNNRDEKISVQKELKSVIRKGKDDYRKKMENYFKYNNMKDVWKGMSLMSGRTRKKDHDLLNCTRQYANDLNNFYARFDCHDLTTEREKSFQGLKVRKAIEKGGMQISHEAVQKTLKKSKPNKAPGPDGITPNVLKYCADQLYEILTIVFNMSLSTCQVPSVWKTSKIVPVPKKE</sequence>
<dbReference type="EMBL" id="BMAT01010170">
    <property type="protein sequence ID" value="GFS21572.1"/>
    <property type="molecule type" value="Genomic_DNA"/>
</dbReference>
<dbReference type="Proteomes" id="UP000762676">
    <property type="component" value="Unassembled WGS sequence"/>
</dbReference>
<comment type="caution">
    <text evidence="1">The sequence shown here is derived from an EMBL/GenBank/DDBJ whole genome shotgun (WGS) entry which is preliminary data.</text>
</comment>
<reference evidence="1 2" key="1">
    <citation type="journal article" date="2021" name="Elife">
        <title>Chloroplast acquisition without the gene transfer in kleptoplastic sea slugs, Plakobranchus ocellatus.</title>
        <authorList>
            <person name="Maeda T."/>
            <person name="Takahashi S."/>
            <person name="Yoshida T."/>
            <person name="Shimamura S."/>
            <person name="Takaki Y."/>
            <person name="Nagai Y."/>
            <person name="Toyoda A."/>
            <person name="Suzuki Y."/>
            <person name="Arimoto A."/>
            <person name="Ishii H."/>
            <person name="Satoh N."/>
            <person name="Nishiyama T."/>
            <person name="Hasebe M."/>
            <person name="Maruyama T."/>
            <person name="Minagawa J."/>
            <person name="Obokata J."/>
            <person name="Shigenobu S."/>
        </authorList>
    </citation>
    <scope>NUCLEOTIDE SEQUENCE [LARGE SCALE GENOMIC DNA]</scope>
</reference>
<protein>
    <recommendedName>
        <fullName evidence="3">Endonuclease/exonuclease/phosphatase domain-containing protein</fullName>
    </recommendedName>
</protein>